<dbReference type="AlphaFoldDB" id="A0A9W7W1M8"/>
<evidence type="ECO:0000313" key="2">
    <source>
        <dbReference type="EMBL" id="KAH9826525.1"/>
    </source>
</evidence>
<accession>A0A9W7W1M8</accession>
<sequence length="109" mass="11812">MASKCRDAEEAAAARHPSRSEPITKTRLQANRSYSSPSIYAMDKVVLDSSTLAARNSGGSKKCLNWPSEGGRASTHVVSREDRRDSKFAPTQQDGQSVICMIVTPLTTV</sequence>
<evidence type="ECO:0000256" key="1">
    <source>
        <dbReference type="SAM" id="MobiDB-lite"/>
    </source>
</evidence>
<organism evidence="2 3">
    <name type="scientific">Teratosphaeria destructans</name>
    <dbReference type="NCBI Taxonomy" id="418781"/>
    <lineage>
        <taxon>Eukaryota</taxon>
        <taxon>Fungi</taxon>
        <taxon>Dikarya</taxon>
        <taxon>Ascomycota</taxon>
        <taxon>Pezizomycotina</taxon>
        <taxon>Dothideomycetes</taxon>
        <taxon>Dothideomycetidae</taxon>
        <taxon>Mycosphaerellales</taxon>
        <taxon>Teratosphaeriaceae</taxon>
        <taxon>Teratosphaeria</taxon>
    </lineage>
</organism>
<proteinExistence type="predicted"/>
<dbReference type="Proteomes" id="UP001138500">
    <property type="component" value="Unassembled WGS sequence"/>
</dbReference>
<comment type="caution">
    <text evidence="2">The sequence shown here is derived from an EMBL/GenBank/DDBJ whole genome shotgun (WGS) entry which is preliminary data.</text>
</comment>
<evidence type="ECO:0000313" key="3">
    <source>
        <dbReference type="Proteomes" id="UP001138500"/>
    </source>
</evidence>
<name>A0A9W7W1M8_9PEZI</name>
<keyword evidence="3" id="KW-1185">Reference proteome</keyword>
<dbReference type="EMBL" id="RIBY02001978">
    <property type="protein sequence ID" value="KAH9826525.1"/>
    <property type="molecule type" value="Genomic_DNA"/>
</dbReference>
<reference evidence="2 3" key="1">
    <citation type="journal article" date="2018" name="IMA Fungus">
        <title>IMA Genome-F 10: Nine draft genome sequences of Claviceps purpurea s.lat., including C. arundinis, C. humidiphila, and C. cf. spartinae, pseudomolecules for the pitch canker pathogen Fusarium circinatum, draft genome of Davidsoniella eucalypti, Grosmannia galeiformis, Quambalaria eucalypti, and Teratosphaeria destructans.</title>
        <authorList>
            <person name="Wingfield B.D."/>
            <person name="Liu M."/>
            <person name="Nguyen H.D."/>
            <person name="Lane F.A."/>
            <person name="Morgan S.W."/>
            <person name="De Vos L."/>
            <person name="Wilken P.M."/>
            <person name="Duong T.A."/>
            <person name="Aylward J."/>
            <person name="Coetzee M.P."/>
            <person name="Dadej K."/>
            <person name="De Beer Z.W."/>
            <person name="Findlay W."/>
            <person name="Havenga M."/>
            <person name="Kolarik M."/>
            <person name="Menzies J.G."/>
            <person name="Naidoo K."/>
            <person name="Pochopski O."/>
            <person name="Shoukouhi P."/>
            <person name="Santana Q.C."/>
            <person name="Seifert K.A."/>
            <person name="Soal N."/>
            <person name="Steenkamp E.T."/>
            <person name="Tatham C.T."/>
            <person name="van der Nest M.A."/>
            <person name="Wingfield M.J."/>
        </authorList>
    </citation>
    <scope>NUCLEOTIDE SEQUENCE [LARGE SCALE GENOMIC DNA]</scope>
    <source>
        <strain evidence="2">CMW44962</strain>
    </source>
</reference>
<feature type="region of interest" description="Disordered" evidence="1">
    <location>
        <begin position="56"/>
        <end position="93"/>
    </location>
</feature>
<reference evidence="2 3" key="2">
    <citation type="journal article" date="2021" name="Curr. Genet.">
        <title>Genetic response to nitrogen starvation in the aggressive Eucalyptus foliar pathogen Teratosphaeria destructans.</title>
        <authorList>
            <person name="Havenga M."/>
            <person name="Wingfield B.D."/>
            <person name="Wingfield M.J."/>
            <person name="Dreyer L.L."/>
            <person name="Roets F."/>
            <person name="Aylward J."/>
        </authorList>
    </citation>
    <scope>NUCLEOTIDE SEQUENCE [LARGE SCALE GENOMIC DNA]</scope>
    <source>
        <strain evidence="2">CMW44962</strain>
    </source>
</reference>
<feature type="region of interest" description="Disordered" evidence="1">
    <location>
        <begin position="1"/>
        <end position="30"/>
    </location>
</feature>
<gene>
    <name evidence="2" type="ORF">Tdes44962_MAKER00489</name>
</gene>
<protein>
    <submittedName>
        <fullName evidence="2">Uncharacterized protein</fullName>
    </submittedName>
</protein>
<feature type="compositionally biased region" description="Basic and acidic residues" evidence="1">
    <location>
        <begin position="78"/>
        <end position="87"/>
    </location>
</feature>
<feature type="compositionally biased region" description="Basic and acidic residues" evidence="1">
    <location>
        <begin position="1"/>
        <end position="24"/>
    </location>
</feature>